<feature type="region of interest" description="Disordered" evidence="1">
    <location>
        <begin position="540"/>
        <end position="590"/>
    </location>
</feature>
<evidence type="ECO:0000256" key="1">
    <source>
        <dbReference type="SAM" id="MobiDB-lite"/>
    </source>
</evidence>
<organism evidence="2 3">
    <name type="scientific">Exserohilum turcicum (strain 28A)</name>
    <name type="common">Northern leaf blight fungus</name>
    <name type="synonym">Setosphaeria turcica</name>
    <dbReference type="NCBI Taxonomy" id="671987"/>
    <lineage>
        <taxon>Eukaryota</taxon>
        <taxon>Fungi</taxon>
        <taxon>Dikarya</taxon>
        <taxon>Ascomycota</taxon>
        <taxon>Pezizomycotina</taxon>
        <taxon>Dothideomycetes</taxon>
        <taxon>Pleosporomycetidae</taxon>
        <taxon>Pleosporales</taxon>
        <taxon>Pleosporineae</taxon>
        <taxon>Pleosporaceae</taxon>
        <taxon>Exserohilum</taxon>
    </lineage>
</organism>
<keyword evidence="3" id="KW-1185">Reference proteome</keyword>
<dbReference type="HOGENOM" id="CLU_407768_0_0_1"/>
<feature type="region of interest" description="Disordered" evidence="1">
    <location>
        <begin position="168"/>
        <end position="194"/>
    </location>
</feature>
<name>R0IAF5_EXST2</name>
<dbReference type="GeneID" id="19403847"/>
<evidence type="ECO:0000313" key="2">
    <source>
        <dbReference type="EMBL" id="EOA82440.1"/>
    </source>
</evidence>
<dbReference type="AlphaFoldDB" id="R0IAF5"/>
<feature type="compositionally biased region" description="Polar residues" evidence="1">
    <location>
        <begin position="168"/>
        <end position="180"/>
    </location>
</feature>
<proteinExistence type="predicted"/>
<feature type="compositionally biased region" description="Polar residues" evidence="1">
    <location>
        <begin position="561"/>
        <end position="579"/>
    </location>
</feature>
<dbReference type="Proteomes" id="UP000016935">
    <property type="component" value="Unassembled WGS sequence"/>
</dbReference>
<protein>
    <submittedName>
        <fullName evidence="2">Uncharacterized protein</fullName>
    </submittedName>
</protein>
<dbReference type="OrthoDB" id="10682516at2759"/>
<reference evidence="2 3" key="1">
    <citation type="journal article" date="2012" name="PLoS Pathog.">
        <title>Diverse lifestyles and strategies of plant pathogenesis encoded in the genomes of eighteen Dothideomycetes fungi.</title>
        <authorList>
            <person name="Ohm R.A."/>
            <person name="Feau N."/>
            <person name="Henrissat B."/>
            <person name="Schoch C.L."/>
            <person name="Horwitz B.A."/>
            <person name="Barry K.W."/>
            <person name="Condon B.J."/>
            <person name="Copeland A.C."/>
            <person name="Dhillon B."/>
            <person name="Glaser F."/>
            <person name="Hesse C.N."/>
            <person name="Kosti I."/>
            <person name="LaButti K."/>
            <person name="Lindquist E.A."/>
            <person name="Lucas S."/>
            <person name="Salamov A.A."/>
            <person name="Bradshaw R.E."/>
            <person name="Ciuffetti L."/>
            <person name="Hamelin R.C."/>
            <person name="Kema G.H.J."/>
            <person name="Lawrence C."/>
            <person name="Scott J.A."/>
            <person name="Spatafora J.W."/>
            <person name="Turgeon B.G."/>
            <person name="de Wit P.J.G.M."/>
            <person name="Zhong S."/>
            <person name="Goodwin S.B."/>
            <person name="Grigoriev I.V."/>
        </authorList>
    </citation>
    <scope>NUCLEOTIDE SEQUENCE [LARGE SCALE GENOMIC DNA]</scope>
    <source>
        <strain evidence="3">28A</strain>
    </source>
</reference>
<feature type="compositionally biased region" description="Low complexity" evidence="1">
    <location>
        <begin position="544"/>
        <end position="560"/>
    </location>
</feature>
<sequence>MSRQTVWVTTMNPKQFVFSLFNVVKKEGGDNHLEFDCLKKIARQVHKNLHQSSIPFKPLDPDRATDLQAGRRLRHSMAFLKGKAHFAKLQTVISRSAPAPDETRFGGPRNTYQSFYAPNTNDLFNNAPETVYHEPQSVLHQALGALPFGPYVRDRPFVNGPPRDVHTSFSWSPDSASFQSMIPPVKEEPEGPVSQDELMVDNKTEESASETAPADNASFNESFAAFEEHDSGIALDDAPETKIHVALNTDGVAMSKDNAVNVHHEDVNYENTVSSENNAVNFNNNARNSENNAFDHENNTANYEGNGVNCNNEDIVYENNAADFNNKAVNSENKARNVKNNAVNLNKVVNFETKARISKNKPRITKDKAVSFMKAVNIMSKDVNFVNNAPNTNNKHVNYENTTVDLEDTVNFENRARISEDEDVNFKNTVDCGNKDASYENNTADFENSGVNYENNDVNIQAVDYENIARNSMNKDVNSENNAANINEAGNSRIKAVNYENNAVNYETNVPNFKNNAVNVKHASNTPPDAHCIPTIIVTDTEDSTQSTPSTPSTPSTQSSRFNNSTQDTQYSDESNPATQPEFANRLMVDPKKLLSVPRKTRAPASQTSLLRRSPRITRAYAMVDLVHTQMFGPSEPMSRRARKVSLGKRGRDDEAGGLTKKMKRTGGFNETAM</sequence>
<dbReference type="eggNOG" id="ENOG502RSDP">
    <property type="taxonomic scope" value="Eukaryota"/>
</dbReference>
<accession>R0IAF5</accession>
<feature type="compositionally biased region" description="Basic residues" evidence="1">
    <location>
        <begin position="640"/>
        <end position="649"/>
    </location>
</feature>
<gene>
    <name evidence="2" type="ORF">SETTUDRAFT_34015</name>
</gene>
<dbReference type="EMBL" id="KB908844">
    <property type="protein sequence ID" value="EOA82440.1"/>
    <property type="molecule type" value="Genomic_DNA"/>
</dbReference>
<dbReference type="RefSeq" id="XP_008029416.1">
    <property type="nucleotide sequence ID" value="XM_008031225.1"/>
</dbReference>
<evidence type="ECO:0000313" key="3">
    <source>
        <dbReference type="Proteomes" id="UP000016935"/>
    </source>
</evidence>
<feature type="region of interest" description="Disordered" evidence="1">
    <location>
        <begin position="633"/>
        <end position="674"/>
    </location>
</feature>
<reference evidence="2 3" key="2">
    <citation type="journal article" date="2013" name="PLoS Genet.">
        <title>Comparative genome structure, secondary metabolite, and effector coding capacity across Cochliobolus pathogens.</title>
        <authorList>
            <person name="Condon B.J."/>
            <person name="Leng Y."/>
            <person name="Wu D."/>
            <person name="Bushley K.E."/>
            <person name="Ohm R.A."/>
            <person name="Otillar R."/>
            <person name="Martin J."/>
            <person name="Schackwitz W."/>
            <person name="Grimwood J."/>
            <person name="MohdZainudin N."/>
            <person name="Xue C."/>
            <person name="Wang R."/>
            <person name="Manning V.A."/>
            <person name="Dhillon B."/>
            <person name="Tu Z.J."/>
            <person name="Steffenson B.J."/>
            <person name="Salamov A."/>
            <person name="Sun H."/>
            <person name="Lowry S."/>
            <person name="LaButti K."/>
            <person name="Han J."/>
            <person name="Copeland A."/>
            <person name="Lindquist E."/>
            <person name="Barry K."/>
            <person name="Schmutz J."/>
            <person name="Baker S.E."/>
            <person name="Ciuffetti L.M."/>
            <person name="Grigoriev I.V."/>
            <person name="Zhong S."/>
            <person name="Turgeon B.G."/>
        </authorList>
    </citation>
    <scope>NUCLEOTIDE SEQUENCE [LARGE SCALE GENOMIC DNA]</scope>
    <source>
        <strain evidence="3">28A</strain>
    </source>
</reference>